<dbReference type="EMBL" id="FZQA01000006">
    <property type="protein sequence ID" value="SNT74787.1"/>
    <property type="molecule type" value="Genomic_DNA"/>
</dbReference>
<dbReference type="Gene3D" id="1.10.443.10">
    <property type="entry name" value="Intergrase catalytic core"/>
    <property type="match status" value="1"/>
</dbReference>
<feature type="domain" description="Tyr recombinase" evidence="5">
    <location>
        <begin position="206"/>
        <end position="387"/>
    </location>
</feature>
<dbReference type="InterPro" id="IPR025166">
    <property type="entry name" value="Integrase_DNA_bind_dom"/>
</dbReference>
<dbReference type="InterPro" id="IPR050808">
    <property type="entry name" value="Phage_Integrase"/>
</dbReference>
<dbReference type="RefSeq" id="WP_089412941.1">
    <property type="nucleotide sequence ID" value="NZ_FZQA01000006.1"/>
</dbReference>
<proteinExistence type="inferred from homology"/>
<evidence type="ECO:0000313" key="6">
    <source>
        <dbReference type="EMBL" id="SNT74787.1"/>
    </source>
</evidence>
<evidence type="ECO:0000256" key="2">
    <source>
        <dbReference type="ARBA" id="ARBA00022908"/>
    </source>
</evidence>
<dbReference type="InterPro" id="IPR053876">
    <property type="entry name" value="Phage_int_M"/>
</dbReference>
<dbReference type="GO" id="GO:0015074">
    <property type="term" value="P:DNA integration"/>
    <property type="evidence" value="ECO:0007669"/>
    <property type="project" value="UniProtKB-KW"/>
</dbReference>
<dbReference type="InterPro" id="IPR013762">
    <property type="entry name" value="Integrase-like_cat_sf"/>
</dbReference>
<dbReference type="Pfam" id="PF13356">
    <property type="entry name" value="Arm-DNA-bind_3"/>
    <property type="match status" value="1"/>
</dbReference>
<dbReference type="Proteomes" id="UP000198346">
    <property type="component" value="Unassembled WGS sequence"/>
</dbReference>
<sequence length="415" mass="46072">MAIEKLTDAAIRAAKPRAKLYHLADGGGLYLAVTPGGAKSWRLVYRYGGRQRRLALGLYPALDLAGAREKRREAMTMLARDGLDPAVEYRRRAREAALRANNTFGRLADELIAKRAREGAAKATMDRMRWMRALAAPIAGRPLDDIEPYDVLALLTPLDRRGKHETARRLREFVGQVFKLAVALHRARRNPVADLDPKLVLTAAPARPRAAIVEPAEVGALWRTIDAYPGRPETRLALKLLMLTAARPGEVRRAEWREFDLAGATWTIPAKKMKMRRPHRVPLSPQALAILEELRPLTGGGRYLFPNARRPAKGPMSEAAMGYALCRMGYGRAEVTPHGFRSAFSSLANESGLWSADAIERQLAHVAPGVRGIYDRGARWDERVRLMAWWAEELDRLAAGRPETVVPLSRKAGAA</sequence>
<dbReference type="Pfam" id="PF22022">
    <property type="entry name" value="Phage_int_M"/>
    <property type="match status" value="1"/>
</dbReference>
<keyword evidence="2" id="KW-0229">DNA integration</keyword>
<dbReference type="InterPro" id="IPR010998">
    <property type="entry name" value="Integrase_recombinase_N"/>
</dbReference>
<accession>A0A239PYP0</accession>
<reference evidence="6 7" key="1">
    <citation type="submission" date="2017-07" db="EMBL/GenBank/DDBJ databases">
        <authorList>
            <person name="Sun Z.S."/>
            <person name="Albrecht U."/>
            <person name="Echele G."/>
            <person name="Lee C.C."/>
        </authorList>
    </citation>
    <scope>NUCLEOTIDE SEQUENCE [LARGE SCALE GENOMIC DNA]</scope>
    <source>
        <strain evidence="6 7">CGMCC 1.12710</strain>
    </source>
</reference>
<evidence type="ECO:0000256" key="1">
    <source>
        <dbReference type="ARBA" id="ARBA00008857"/>
    </source>
</evidence>
<dbReference type="InterPro" id="IPR038488">
    <property type="entry name" value="Integrase_DNA-bd_sf"/>
</dbReference>
<dbReference type="AlphaFoldDB" id="A0A239PYP0"/>
<dbReference type="PANTHER" id="PTHR30629">
    <property type="entry name" value="PROPHAGE INTEGRASE"/>
    <property type="match status" value="1"/>
</dbReference>
<keyword evidence="3" id="KW-0238">DNA-binding</keyword>
<dbReference type="Gene3D" id="3.30.160.390">
    <property type="entry name" value="Integrase, DNA-binding domain"/>
    <property type="match status" value="1"/>
</dbReference>
<dbReference type="GO" id="GO:0006310">
    <property type="term" value="P:DNA recombination"/>
    <property type="evidence" value="ECO:0007669"/>
    <property type="project" value="UniProtKB-KW"/>
</dbReference>
<dbReference type="Gene3D" id="1.10.150.130">
    <property type="match status" value="1"/>
</dbReference>
<name>A0A239PYP0_9PROT</name>
<keyword evidence="4" id="KW-0233">DNA recombination</keyword>
<dbReference type="InterPro" id="IPR011010">
    <property type="entry name" value="DNA_brk_join_enz"/>
</dbReference>
<evidence type="ECO:0000256" key="3">
    <source>
        <dbReference type="ARBA" id="ARBA00023125"/>
    </source>
</evidence>
<dbReference type="CDD" id="cd00801">
    <property type="entry name" value="INT_P4_C"/>
    <property type="match status" value="1"/>
</dbReference>
<evidence type="ECO:0000259" key="5">
    <source>
        <dbReference type="PROSITE" id="PS51898"/>
    </source>
</evidence>
<organism evidence="6 7">
    <name type="scientific">Amphiplicatus metriothermophilus</name>
    <dbReference type="NCBI Taxonomy" id="1519374"/>
    <lineage>
        <taxon>Bacteria</taxon>
        <taxon>Pseudomonadati</taxon>
        <taxon>Pseudomonadota</taxon>
        <taxon>Alphaproteobacteria</taxon>
        <taxon>Parvularculales</taxon>
        <taxon>Parvularculaceae</taxon>
        <taxon>Amphiplicatus</taxon>
    </lineage>
</organism>
<dbReference type="OrthoDB" id="9795573at2"/>
<dbReference type="SUPFAM" id="SSF56349">
    <property type="entry name" value="DNA breaking-rejoining enzymes"/>
    <property type="match status" value="1"/>
</dbReference>
<dbReference type="InterPro" id="IPR002104">
    <property type="entry name" value="Integrase_catalytic"/>
</dbReference>
<dbReference type="GO" id="GO:0003677">
    <property type="term" value="F:DNA binding"/>
    <property type="evidence" value="ECO:0007669"/>
    <property type="project" value="UniProtKB-KW"/>
</dbReference>
<dbReference type="PANTHER" id="PTHR30629:SF2">
    <property type="entry name" value="PROPHAGE INTEGRASE INTS-RELATED"/>
    <property type="match status" value="1"/>
</dbReference>
<dbReference type="Pfam" id="PF00589">
    <property type="entry name" value="Phage_integrase"/>
    <property type="match status" value="1"/>
</dbReference>
<evidence type="ECO:0000313" key="7">
    <source>
        <dbReference type="Proteomes" id="UP000198346"/>
    </source>
</evidence>
<dbReference type="PROSITE" id="PS51898">
    <property type="entry name" value="TYR_RECOMBINASE"/>
    <property type="match status" value="1"/>
</dbReference>
<gene>
    <name evidence="6" type="ORF">SAMN06297382_2371</name>
</gene>
<comment type="similarity">
    <text evidence="1">Belongs to the 'phage' integrase family.</text>
</comment>
<keyword evidence="7" id="KW-1185">Reference proteome</keyword>
<evidence type="ECO:0000256" key="4">
    <source>
        <dbReference type="ARBA" id="ARBA00023172"/>
    </source>
</evidence>
<protein>
    <submittedName>
        <fullName evidence="6">Integrase</fullName>
    </submittedName>
</protein>